<feature type="domain" description="RsdA/BaiN/AoA(So)-like Rossmann fold-like" evidence="4">
    <location>
        <begin position="5"/>
        <end position="406"/>
    </location>
</feature>
<dbReference type="InterPro" id="IPR004792">
    <property type="entry name" value="BaiN-like"/>
</dbReference>
<dbReference type="SUPFAM" id="SSF51905">
    <property type="entry name" value="FAD/NAD(P)-binding domain"/>
    <property type="match status" value="1"/>
</dbReference>
<organism evidence="6 7">
    <name type="scientific">Mailhella massiliensis</name>
    <dbReference type="NCBI Taxonomy" id="1903261"/>
    <lineage>
        <taxon>Bacteria</taxon>
        <taxon>Pseudomonadati</taxon>
        <taxon>Thermodesulfobacteriota</taxon>
        <taxon>Desulfovibrionia</taxon>
        <taxon>Desulfovibrionales</taxon>
        <taxon>Desulfovibrionaceae</taxon>
        <taxon>Mailhella</taxon>
    </lineage>
</organism>
<reference evidence="6" key="2">
    <citation type="submission" date="2021-09" db="EMBL/GenBank/DDBJ databases">
        <authorList>
            <person name="Gilroy R."/>
        </authorList>
    </citation>
    <scope>NUCLEOTIDE SEQUENCE</scope>
    <source>
        <strain evidence="6">ChiGjej2B2-19336</strain>
    </source>
</reference>
<dbReference type="PANTHER" id="PTHR42887">
    <property type="entry name" value="OS12G0638800 PROTEIN"/>
    <property type="match status" value="1"/>
</dbReference>
<dbReference type="Pfam" id="PF03486">
    <property type="entry name" value="HI0933_like"/>
    <property type="match status" value="1"/>
</dbReference>
<reference evidence="6" key="1">
    <citation type="journal article" date="2021" name="PeerJ">
        <title>Extensive microbial diversity within the chicken gut microbiome revealed by metagenomics and culture.</title>
        <authorList>
            <person name="Gilroy R."/>
            <person name="Ravi A."/>
            <person name="Getino M."/>
            <person name="Pursley I."/>
            <person name="Horton D.L."/>
            <person name="Alikhan N.F."/>
            <person name="Baker D."/>
            <person name="Gharbi K."/>
            <person name="Hall N."/>
            <person name="Watson M."/>
            <person name="Adriaenssens E.M."/>
            <person name="Foster-Nyarko E."/>
            <person name="Jarju S."/>
            <person name="Secka A."/>
            <person name="Antonio M."/>
            <person name="Oren A."/>
            <person name="Chaudhuri R.R."/>
            <person name="La Ragione R."/>
            <person name="Hildebrand F."/>
            <person name="Pallen M.J."/>
        </authorList>
    </citation>
    <scope>NUCLEOTIDE SEQUENCE</scope>
    <source>
        <strain evidence="6">ChiGjej2B2-19336</strain>
    </source>
</reference>
<gene>
    <name evidence="6" type="ORF">K8W16_08735</name>
</gene>
<dbReference type="Pfam" id="PF22780">
    <property type="entry name" value="HI0933_like_1st"/>
    <property type="match status" value="1"/>
</dbReference>
<proteinExistence type="predicted"/>
<dbReference type="PRINTS" id="PR00411">
    <property type="entry name" value="PNDRDTASEI"/>
</dbReference>
<evidence type="ECO:0000313" key="6">
    <source>
        <dbReference type="EMBL" id="HJD97714.1"/>
    </source>
</evidence>
<dbReference type="Proteomes" id="UP000698963">
    <property type="component" value="Unassembled WGS sequence"/>
</dbReference>
<evidence type="ECO:0000256" key="3">
    <source>
        <dbReference type="ARBA" id="ARBA00022827"/>
    </source>
</evidence>
<dbReference type="InterPro" id="IPR023166">
    <property type="entry name" value="BaiN-like_dom_sf"/>
</dbReference>
<evidence type="ECO:0000256" key="2">
    <source>
        <dbReference type="ARBA" id="ARBA00022630"/>
    </source>
</evidence>
<dbReference type="PANTHER" id="PTHR42887:SF2">
    <property type="entry name" value="OS12G0638800 PROTEIN"/>
    <property type="match status" value="1"/>
</dbReference>
<dbReference type="AlphaFoldDB" id="A0A921DRJ7"/>
<dbReference type="RefSeq" id="WP_304122762.1">
    <property type="nucleotide sequence ID" value="NZ_DYZA01000173.1"/>
</dbReference>
<dbReference type="InterPro" id="IPR036188">
    <property type="entry name" value="FAD/NAD-bd_sf"/>
</dbReference>
<evidence type="ECO:0000313" key="7">
    <source>
        <dbReference type="Proteomes" id="UP000698963"/>
    </source>
</evidence>
<dbReference type="Gene3D" id="2.40.30.10">
    <property type="entry name" value="Translation factors"/>
    <property type="match status" value="1"/>
</dbReference>
<protein>
    <submittedName>
        <fullName evidence="6">Aminoacetone oxidase family FAD-binding enzyme</fullName>
    </submittedName>
</protein>
<name>A0A921DRJ7_9BACT</name>
<dbReference type="SUPFAM" id="SSF160996">
    <property type="entry name" value="HI0933 insert domain-like"/>
    <property type="match status" value="1"/>
</dbReference>
<keyword evidence="3" id="KW-0274">FAD</keyword>
<evidence type="ECO:0000256" key="1">
    <source>
        <dbReference type="ARBA" id="ARBA00001974"/>
    </source>
</evidence>
<dbReference type="Gene3D" id="3.50.50.60">
    <property type="entry name" value="FAD/NAD(P)-binding domain"/>
    <property type="match status" value="1"/>
</dbReference>
<dbReference type="InterPro" id="IPR057661">
    <property type="entry name" value="RsdA/BaiN/AoA(So)_Rossmann"/>
</dbReference>
<dbReference type="PRINTS" id="PR00368">
    <property type="entry name" value="FADPNR"/>
</dbReference>
<dbReference type="EMBL" id="DYZA01000173">
    <property type="protein sequence ID" value="HJD97714.1"/>
    <property type="molecule type" value="Genomic_DNA"/>
</dbReference>
<dbReference type="Gene3D" id="1.10.8.260">
    <property type="entry name" value="HI0933 insert domain-like"/>
    <property type="match status" value="1"/>
</dbReference>
<feature type="domain" description="RsdA/BaiN/AoA(So)-like insert" evidence="5">
    <location>
        <begin position="201"/>
        <end position="353"/>
    </location>
</feature>
<evidence type="ECO:0000259" key="5">
    <source>
        <dbReference type="Pfam" id="PF22780"/>
    </source>
</evidence>
<dbReference type="NCBIfam" id="TIGR00275">
    <property type="entry name" value="aminoacetone oxidase family FAD-binding enzyme"/>
    <property type="match status" value="1"/>
</dbReference>
<accession>A0A921DRJ7</accession>
<keyword evidence="2" id="KW-0285">Flavoprotein</keyword>
<sequence length="414" mass="44432">MPCYDAAIIGAGPAGLLCARNAARAHLRVALIDSHEEPGAKLSLAGGGRGNITNRIIAENRYISGHPERLRAVLRAFPCEKALDILRELSLPFEERDFGQIFGLRPAYLLAERLALQCDDAGVDFYLGRTARDIALPAASSAPRFGAGGKRDVFSLLAGKEPVQAKRLVVAAGSPAFPAAGSSGAMAGLAGRWGHKVIPFRPVLTPLVMPQNWPLAGLEGIGLNVRAGLLREGRELFPDPEGIRPLLFTHKGISGPAALVLSCWWQEGDEILLDFLPELPVLELLDAKESGKMLARNILARRLPARLADALCPEDIRRRKAAELSRKDRLRLASAVHRFRARPTGTEGMKKAEAAAGGVCFSSLSRRLESLIVPGLFFCGEVVDATGLLGGYNIHWAFASGALVAKALQEGQRD</sequence>
<comment type="cofactor">
    <cofactor evidence="1">
        <name>FAD</name>
        <dbReference type="ChEBI" id="CHEBI:57692"/>
    </cofactor>
</comment>
<dbReference type="InterPro" id="IPR055178">
    <property type="entry name" value="RsdA/BaiN/AoA(So)-like_dom"/>
</dbReference>
<evidence type="ECO:0000259" key="4">
    <source>
        <dbReference type="Pfam" id="PF03486"/>
    </source>
</evidence>
<comment type="caution">
    <text evidence="6">The sequence shown here is derived from an EMBL/GenBank/DDBJ whole genome shotgun (WGS) entry which is preliminary data.</text>
</comment>